<dbReference type="CDD" id="cd03809">
    <property type="entry name" value="GT4_MtfB-like"/>
    <property type="match status" value="1"/>
</dbReference>
<evidence type="ECO:0000256" key="2">
    <source>
        <dbReference type="ARBA" id="ARBA00022679"/>
    </source>
</evidence>
<dbReference type="SUPFAM" id="SSF53756">
    <property type="entry name" value="UDP-Glycosyltransferase/glycogen phosphorylase"/>
    <property type="match status" value="1"/>
</dbReference>
<dbReference type="AlphaFoldDB" id="A0ABD6FH44"/>
<dbReference type="PANTHER" id="PTHR46401:SF2">
    <property type="entry name" value="GLYCOSYLTRANSFERASE WBBK-RELATED"/>
    <property type="match status" value="1"/>
</dbReference>
<dbReference type="Pfam" id="PF13692">
    <property type="entry name" value="Glyco_trans_1_4"/>
    <property type="match status" value="1"/>
</dbReference>
<evidence type="ECO:0000259" key="3">
    <source>
        <dbReference type="Pfam" id="PF13439"/>
    </source>
</evidence>
<organism evidence="4 5">
    <name type="scientific">Thermocrispum agreste</name>
    <dbReference type="NCBI Taxonomy" id="37925"/>
    <lineage>
        <taxon>Bacteria</taxon>
        <taxon>Bacillati</taxon>
        <taxon>Actinomycetota</taxon>
        <taxon>Actinomycetes</taxon>
        <taxon>Pseudonocardiales</taxon>
        <taxon>Pseudonocardiaceae</taxon>
        <taxon>Thermocrispum</taxon>
    </lineage>
</organism>
<comment type="caution">
    <text evidence="4">The sequence shown here is derived from an EMBL/GenBank/DDBJ whole genome shotgun (WGS) entry which is preliminary data.</text>
</comment>
<evidence type="ECO:0000313" key="5">
    <source>
        <dbReference type="Proteomes" id="UP000249324"/>
    </source>
</evidence>
<sequence length="369" mass="39522">MAKSSQPSAEREAAPLRVLFDGTPLIGERTGVGRYTFSLTEELASMPEVRSRGVAFTVRGWRKLRRMLPHGVTAAGMPVPARLLRAAWRRSRIPPVELFAGFADVVHGTNFVLPGTLRAAGVVTIHDLAFLDRPESAGQPDLPALVRVSARRAKVICTPTAAVADKVAERLEVDRDKIMVTPLGVDPSWFAAQPPTERLRQRLSLPSKYVLFVGAAGPRKGLRWLAKAHQADPGLPPLVYVGPGTFEASPRSLHAGYVSDVDLRSVMAGASALVLPSRDEGFGLPVLEAMACDVPVVCTDVPALREVSGGHAHLVPYGDVDALIAAMNAAVADSRTPEASVARRAHAATYTWRRCAELTVAAYRKAAGK</sequence>
<dbReference type="EMBL" id="QGUI02000111">
    <property type="protein sequence ID" value="MFO7192585.1"/>
    <property type="molecule type" value="Genomic_DNA"/>
</dbReference>
<evidence type="ECO:0000313" key="4">
    <source>
        <dbReference type="EMBL" id="MFO7192585.1"/>
    </source>
</evidence>
<keyword evidence="2" id="KW-0808">Transferase</keyword>
<evidence type="ECO:0000256" key="1">
    <source>
        <dbReference type="ARBA" id="ARBA00022676"/>
    </source>
</evidence>
<feature type="domain" description="Glycosyltransferase subfamily 4-like N-terminal" evidence="3">
    <location>
        <begin position="31"/>
        <end position="188"/>
    </location>
</feature>
<name>A0ABD6FH44_9PSEU</name>
<dbReference type="Proteomes" id="UP000249324">
    <property type="component" value="Unassembled WGS sequence"/>
</dbReference>
<dbReference type="InterPro" id="IPR028098">
    <property type="entry name" value="Glyco_trans_4-like_N"/>
</dbReference>
<dbReference type="GO" id="GO:0016757">
    <property type="term" value="F:glycosyltransferase activity"/>
    <property type="evidence" value="ECO:0007669"/>
    <property type="project" value="UniProtKB-KW"/>
</dbReference>
<dbReference type="PANTHER" id="PTHR46401">
    <property type="entry name" value="GLYCOSYLTRANSFERASE WBBK-RELATED"/>
    <property type="match status" value="1"/>
</dbReference>
<dbReference type="Pfam" id="PF13439">
    <property type="entry name" value="Glyco_transf_4"/>
    <property type="match status" value="1"/>
</dbReference>
<gene>
    <name evidence="4" type="ORF">DIU77_010125</name>
</gene>
<proteinExistence type="predicted"/>
<accession>A0ABD6FH44</accession>
<protein>
    <submittedName>
        <fullName evidence="4">Glycosyltransferase family 1 protein</fullName>
    </submittedName>
</protein>
<reference evidence="4 5" key="1">
    <citation type="journal article" date="2021" name="BMC Genomics">
        <title>Genome-resolved metagenome and metatranscriptome analyses of thermophilic composting reveal key bacterial players and their metabolic interactions.</title>
        <authorList>
            <person name="Braga L.P.P."/>
            <person name="Pereira R.V."/>
            <person name="Martins L.F."/>
            <person name="Moura L.M.S."/>
            <person name="Sanchez F.B."/>
            <person name="Patane J.S.L."/>
            <person name="da Silva A.M."/>
            <person name="Setubal J.C."/>
        </authorList>
    </citation>
    <scope>NUCLEOTIDE SEQUENCE [LARGE SCALE GENOMIC DNA]</scope>
    <source>
        <strain evidence="4">ZC4RG45</strain>
    </source>
</reference>
<dbReference type="Gene3D" id="3.40.50.2000">
    <property type="entry name" value="Glycogen Phosphorylase B"/>
    <property type="match status" value="2"/>
</dbReference>
<keyword evidence="1" id="KW-0328">Glycosyltransferase</keyword>